<dbReference type="CDD" id="cd07042">
    <property type="entry name" value="STAS_SulP_like_sulfate_transporter"/>
    <property type="match status" value="1"/>
</dbReference>
<dbReference type="SUPFAM" id="SSF52091">
    <property type="entry name" value="SpoIIaa-like"/>
    <property type="match status" value="1"/>
</dbReference>
<feature type="transmembrane region" description="Helical" evidence="5">
    <location>
        <begin position="273"/>
        <end position="294"/>
    </location>
</feature>
<dbReference type="PANTHER" id="PTHR43310">
    <property type="entry name" value="SULFATE TRANSPORTER YBAR-RELATED"/>
    <property type="match status" value="1"/>
</dbReference>
<dbReference type="InterPro" id="IPR036513">
    <property type="entry name" value="STAS_dom_sf"/>
</dbReference>
<evidence type="ECO:0000256" key="1">
    <source>
        <dbReference type="ARBA" id="ARBA00004141"/>
    </source>
</evidence>
<keyword evidence="3 5" id="KW-1133">Transmembrane helix</keyword>
<keyword evidence="4 5" id="KW-0472">Membrane</keyword>
<dbReference type="GeneID" id="56897292"/>
<accession>A0ABD4DUF1</accession>
<dbReference type="PANTHER" id="PTHR43310:SF1">
    <property type="entry name" value="SULFATE TRANSPORTER YBAR-RELATED"/>
    <property type="match status" value="1"/>
</dbReference>
<feature type="transmembrane region" description="Helical" evidence="5">
    <location>
        <begin position="20"/>
        <end position="47"/>
    </location>
</feature>
<dbReference type="EMBL" id="LNOI01000001">
    <property type="protein sequence ID" value="KUY21097.1"/>
    <property type="molecule type" value="Genomic_DNA"/>
</dbReference>
<gene>
    <name evidence="7" type="ORF">ATB95_09425</name>
</gene>
<dbReference type="InterPro" id="IPR052706">
    <property type="entry name" value="Membrane-Transporter-like"/>
</dbReference>
<evidence type="ECO:0000259" key="6">
    <source>
        <dbReference type="PROSITE" id="PS50801"/>
    </source>
</evidence>
<evidence type="ECO:0000313" key="7">
    <source>
        <dbReference type="EMBL" id="KUY21097.1"/>
    </source>
</evidence>
<dbReference type="Pfam" id="PF01740">
    <property type="entry name" value="STAS"/>
    <property type="match status" value="1"/>
</dbReference>
<protein>
    <submittedName>
        <fullName evidence="7">Sulfate permease</fullName>
    </submittedName>
</protein>
<feature type="transmembrane region" description="Helical" evidence="5">
    <location>
        <begin position="149"/>
        <end position="172"/>
    </location>
</feature>
<dbReference type="InterPro" id="IPR002645">
    <property type="entry name" value="STAS_dom"/>
</dbReference>
<evidence type="ECO:0000256" key="5">
    <source>
        <dbReference type="SAM" id="Phobius"/>
    </source>
</evidence>
<comment type="subcellular location">
    <subcellularLocation>
        <location evidence="1">Membrane</location>
        <topology evidence="1">Multi-pass membrane protein</topology>
    </subcellularLocation>
</comment>
<dbReference type="RefSeq" id="WP_034736755.1">
    <property type="nucleotide sequence ID" value="NZ_LNOI01000001.1"/>
</dbReference>
<feature type="transmembrane region" description="Helical" evidence="5">
    <location>
        <begin position="117"/>
        <end position="137"/>
    </location>
</feature>
<comment type="caution">
    <text evidence="7">The sequence shown here is derived from an EMBL/GenBank/DDBJ whole genome shotgun (WGS) entry which is preliminary data.</text>
</comment>
<feature type="domain" description="STAS" evidence="6">
    <location>
        <begin position="409"/>
        <end position="486"/>
    </location>
</feature>
<dbReference type="Pfam" id="PF00916">
    <property type="entry name" value="Sulfate_transp"/>
    <property type="match status" value="1"/>
</dbReference>
<sequence length="508" mass="55011">MQKIINLFDFKQKVDYKTEVLSGVTVALALVPEAVAFALIAGLSPLVGLYAAFMMGLVTSILGGRPGMISGATGAIAVVIVALAKTHGVEYVFATVILAGLIQMLAGFLKLGKLIRLVPHPVIFGFVNGLAIIIFMSQLDQFKDASGNWLTGSNMYILLGLVALTMLIIWGLPKLTKAIPASLTAILVVFGLVYFLKLDTKTVGDIASIKGGFPPFHIPSIPFNLETLQIIFPYAAIVAGVGLIESLLTLNIIDEITETRGYSNREAVAQGTANILSGFFSGMGGCAMLGQSLINISSGARARLSGIIASVALLIFIMFGSGLIEKVPMAALTGLMIMVAIGTFEWASIRIINKMPRHDIFVGMLVALITVVLHNLALAVLIGVIISALVFAWESAKRIRARKYVDEKGIKHYEIFGPLFFGSTTAFTEKFDILNDPEEVIIDFKESKVVDMSAIEALNVLTHRYAKQNKKIHLRHLSQDCRQLLKNAESVIEINIIEDPTYKVMLDK</sequence>
<feature type="transmembrane region" description="Helical" evidence="5">
    <location>
        <begin position="306"/>
        <end position="324"/>
    </location>
</feature>
<feature type="transmembrane region" description="Helical" evidence="5">
    <location>
        <begin position="330"/>
        <end position="348"/>
    </location>
</feature>
<feature type="transmembrane region" description="Helical" evidence="5">
    <location>
        <begin position="67"/>
        <end position="84"/>
    </location>
</feature>
<evidence type="ECO:0000256" key="4">
    <source>
        <dbReference type="ARBA" id="ARBA00023136"/>
    </source>
</evidence>
<feature type="transmembrane region" description="Helical" evidence="5">
    <location>
        <begin position="231"/>
        <end position="253"/>
    </location>
</feature>
<proteinExistence type="predicted"/>
<dbReference type="Proteomes" id="UP000064412">
    <property type="component" value="Unassembled WGS sequence"/>
</dbReference>
<dbReference type="InterPro" id="IPR011547">
    <property type="entry name" value="SLC26A/SulP_dom"/>
</dbReference>
<feature type="transmembrane region" description="Helical" evidence="5">
    <location>
        <begin position="360"/>
        <end position="393"/>
    </location>
</feature>
<dbReference type="Gene3D" id="3.30.750.24">
    <property type="entry name" value="STAS domain"/>
    <property type="match status" value="1"/>
</dbReference>
<feature type="transmembrane region" description="Helical" evidence="5">
    <location>
        <begin position="91"/>
        <end position="111"/>
    </location>
</feature>
<evidence type="ECO:0000256" key="3">
    <source>
        <dbReference type="ARBA" id="ARBA00022989"/>
    </source>
</evidence>
<name>A0ABD4DUF1_ELIMR</name>
<organism evidence="7 8">
    <name type="scientific">Elizabethkingia miricola</name>
    <name type="common">Chryseobacterium miricola</name>
    <dbReference type="NCBI Taxonomy" id="172045"/>
    <lineage>
        <taxon>Bacteria</taxon>
        <taxon>Pseudomonadati</taxon>
        <taxon>Bacteroidota</taxon>
        <taxon>Flavobacteriia</taxon>
        <taxon>Flavobacteriales</taxon>
        <taxon>Weeksellaceae</taxon>
        <taxon>Elizabethkingia</taxon>
    </lineage>
</organism>
<evidence type="ECO:0000256" key="2">
    <source>
        <dbReference type="ARBA" id="ARBA00022692"/>
    </source>
</evidence>
<dbReference type="PROSITE" id="PS50801">
    <property type="entry name" value="STAS"/>
    <property type="match status" value="1"/>
</dbReference>
<reference evidence="7 8" key="1">
    <citation type="submission" date="2015-11" db="EMBL/GenBank/DDBJ databases">
        <authorList>
            <person name="Nicholson A.C."/>
            <person name="Humrighouse B.W."/>
            <person name="Graziano J."/>
            <person name="Lasker B."/>
            <person name="Whitney A.M."/>
            <person name="Mcquiston J.R."/>
        </authorList>
    </citation>
    <scope>NUCLEOTIDE SEQUENCE [LARGE SCALE GENOMIC DNA]</scope>
    <source>
        <strain evidence="7 8">G4071</strain>
    </source>
</reference>
<evidence type="ECO:0000313" key="8">
    <source>
        <dbReference type="Proteomes" id="UP000064412"/>
    </source>
</evidence>
<dbReference type="AlphaFoldDB" id="A0ABD4DUF1"/>
<dbReference type="GO" id="GO:0016020">
    <property type="term" value="C:membrane"/>
    <property type="evidence" value="ECO:0007669"/>
    <property type="project" value="UniProtKB-SubCell"/>
</dbReference>
<feature type="transmembrane region" description="Helical" evidence="5">
    <location>
        <begin position="178"/>
        <end position="196"/>
    </location>
</feature>
<keyword evidence="2 5" id="KW-0812">Transmembrane</keyword>